<evidence type="ECO:0000256" key="2">
    <source>
        <dbReference type="ARBA" id="ARBA00014286"/>
    </source>
</evidence>
<dbReference type="Proteomes" id="UP001148299">
    <property type="component" value="Unassembled WGS sequence"/>
</dbReference>
<keyword evidence="4" id="KW-1133">Transmembrane helix</keyword>
<dbReference type="PANTHER" id="PTHR31571:SF1">
    <property type="entry name" value="ALTERED INHERITANCE OF MITOCHONDRIA PROTEIN 6"/>
    <property type="match status" value="1"/>
</dbReference>
<dbReference type="EMBL" id="JAPZBR010000001">
    <property type="protein sequence ID" value="KAJ5367484.1"/>
    <property type="molecule type" value="Genomic_DNA"/>
</dbReference>
<comment type="similarity">
    <text evidence="1">Belongs to the AIM6 family.</text>
</comment>
<dbReference type="GO" id="GO:0006629">
    <property type="term" value="P:lipid metabolic process"/>
    <property type="evidence" value="ECO:0007669"/>
    <property type="project" value="InterPro"/>
</dbReference>
<reference evidence="5" key="2">
    <citation type="journal article" date="2023" name="IMA Fungus">
        <title>Comparative genomic study of the Penicillium genus elucidates a diverse pangenome and 15 lateral gene transfer events.</title>
        <authorList>
            <person name="Petersen C."/>
            <person name="Sorensen T."/>
            <person name="Nielsen M.R."/>
            <person name="Sondergaard T.E."/>
            <person name="Sorensen J.L."/>
            <person name="Fitzpatrick D.A."/>
            <person name="Frisvad J.C."/>
            <person name="Nielsen K.L."/>
        </authorList>
    </citation>
    <scope>NUCLEOTIDE SEQUENCE</scope>
    <source>
        <strain evidence="5">IBT 35675</strain>
    </source>
</reference>
<keyword evidence="6" id="KW-1185">Reference proteome</keyword>
<feature type="transmembrane region" description="Helical" evidence="4">
    <location>
        <begin position="94"/>
        <end position="119"/>
    </location>
</feature>
<evidence type="ECO:0000313" key="6">
    <source>
        <dbReference type="Proteomes" id="UP001148299"/>
    </source>
</evidence>
<protein>
    <recommendedName>
        <fullName evidence="2">Altered inheritance of mitochondria protein 6</fullName>
    </recommendedName>
</protein>
<comment type="caution">
    <text evidence="5">The sequence shown here is derived from an EMBL/GenBank/DDBJ whole genome shotgun (WGS) entry which is preliminary data.</text>
</comment>
<proteinExistence type="inferred from homology"/>
<accession>A0A9W9RY37</accession>
<feature type="compositionally biased region" description="Basic and acidic residues" evidence="3">
    <location>
        <begin position="17"/>
        <end position="32"/>
    </location>
</feature>
<organism evidence="5 6">
    <name type="scientific">Penicillium brevicompactum</name>
    <dbReference type="NCBI Taxonomy" id="5074"/>
    <lineage>
        <taxon>Eukaryota</taxon>
        <taxon>Fungi</taxon>
        <taxon>Dikarya</taxon>
        <taxon>Ascomycota</taxon>
        <taxon>Pezizomycotina</taxon>
        <taxon>Eurotiomycetes</taxon>
        <taxon>Eurotiomycetidae</taxon>
        <taxon>Eurotiales</taxon>
        <taxon>Aspergillaceae</taxon>
        <taxon>Penicillium</taxon>
    </lineage>
</organism>
<evidence type="ECO:0000313" key="5">
    <source>
        <dbReference type="EMBL" id="KAJ5367484.1"/>
    </source>
</evidence>
<gene>
    <name evidence="5" type="ORF">N7541_001425</name>
</gene>
<dbReference type="SUPFAM" id="SSF51695">
    <property type="entry name" value="PLC-like phosphodiesterases"/>
    <property type="match status" value="1"/>
</dbReference>
<dbReference type="PANTHER" id="PTHR31571">
    <property type="entry name" value="ALTERED INHERITANCE OF MITOCHONDRIA PROTEIN 6"/>
    <property type="match status" value="1"/>
</dbReference>
<feature type="region of interest" description="Disordered" evidence="3">
    <location>
        <begin position="1"/>
        <end position="35"/>
    </location>
</feature>
<keyword evidence="4" id="KW-0812">Transmembrane</keyword>
<keyword evidence="4" id="KW-0472">Membrane</keyword>
<dbReference type="AlphaFoldDB" id="A0A9W9RY37"/>
<name>A0A9W9RY37_PENBR</name>
<evidence type="ECO:0000256" key="3">
    <source>
        <dbReference type="SAM" id="MobiDB-lite"/>
    </source>
</evidence>
<dbReference type="InterPro" id="IPR051236">
    <property type="entry name" value="HAT_RTT109-like"/>
</dbReference>
<dbReference type="GO" id="GO:0008081">
    <property type="term" value="F:phosphoric diester hydrolase activity"/>
    <property type="evidence" value="ECO:0007669"/>
    <property type="project" value="InterPro"/>
</dbReference>
<feature type="compositionally biased region" description="Polar residues" evidence="3">
    <location>
        <begin position="1"/>
        <end position="16"/>
    </location>
</feature>
<reference evidence="5" key="1">
    <citation type="submission" date="2022-12" db="EMBL/GenBank/DDBJ databases">
        <authorList>
            <person name="Petersen C."/>
        </authorList>
    </citation>
    <scope>NUCLEOTIDE SEQUENCE</scope>
    <source>
        <strain evidence="5">IBT 35675</strain>
    </source>
</reference>
<sequence length="466" mass="52185">MSSLQASPQNSASTSDTDPHFHPYRDSVDTDPNKINVPVESVRVGRPAHSWRQVLTALAPWSSTPTDDALPLLSDPSQRKRSCSSRWLSALRRLCIGFLIMLGIIQFISIACGIVLSFFPDEYDRAAHNWLPSAESASEDSKHWPTDISRDIIPVACHSHNDYWRRVPLYSALQAGCVGVEADVWLFDDELYVGHTTSSLTPRRTLRSMYVDPIVAILERQNPITEFHPGQGSPAHGVFDTDPDQSLLFLVDFKTAGPATWHAVSKHLAPLRDRGYLTYFNGEELIQGPVTVIGTGNTPFNLVAANSTYRDIFFDAPLEKLVDEDSDQSTSLQQESGLYTDDMGTESANLAQGQGQGHSGMPAVITANTFNSTNSFYASVSFQKAIGFPWPFHFTQHQMELIRRHVRVAHRQGLKVRYWALPSWPRSLRNHIWRVLAQEGVDILNVDDLVGATKGDWNTKVFDWWP</sequence>
<dbReference type="InterPro" id="IPR017946">
    <property type="entry name" value="PLC-like_Pdiesterase_TIM-brl"/>
</dbReference>
<evidence type="ECO:0000256" key="4">
    <source>
        <dbReference type="SAM" id="Phobius"/>
    </source>
</evidence>
<evidence type="ECO:0000256" key="1">
    <source>
        <dbReference type="ARBA" id="ARBA00008858"/>
    </source>
</evidence>